<dbReference type="InterPro" id="IPR015915">
    <property type="entry name" value="Kelch-typ_b-propeller"/>
</dbReference>
<dbReference type="GO" id="GO:0019760">
    <property type="term" value="P:glucosinolate metabolic process"/>
    <property type="evidence" value="ECO:0007669"/>
    <property type="project" value="UniProtKB-ARBA"/>
</dbReference>
<dbReference type="PANTHER" id="PTHR47435:SF4">
    <property type="entry name" value="KELCH REPEAT PROTEIN (AFU_ORTHOLOGUE AFUA_5G12780)"/>
    <property type="match status" value="1"/>
</dbReference>
<dbReference type="OrthoDB" id="10250130at2759"/>
<accession>A0A6A6SNS7</accession>
<dbReference type="AlphaFoldDB" id="A0A6A6SNS7"/>
<proteinExistence type="predicted"/>
<dbReference type="SUPFAM" id="SSF117281">
    <property type="entry name" value="Kelch motif"/>
    <property type="match status" value="1"/>
</dbReference>
<dbReference type="Gene3D" id="2.120.10.80">
    <property type="entry name" value="Kelch-type beta propeller"/>
    <property type="match status" value="2"/>
</dbReference>
<dbReference type="Proteomes" id="UP000799324">
    <property type="component" value="Unassembled WGS sequence"/>
</dbReference>
<sequence>MPVNIPARPISTLKGTWTRIITEDRLRRSSQVLTAIGQDICIFGGEVLPRQPVDDQVDVVSLSHDAPRLETKSLSVAPTPRVGSASANLNGRMYLFSGRGGTDMAPLEEKGAVWNYDPVEAKWNKIMPADISQPYPPARSYHCATAGGESGFYIHAGCPADGRLSDLWKFDVWNRSWIQLPDAPLPHRGGASIAYSNNKLYRMNGFDGTQEQGGSIDIFDLDTNTWSSKIFQPDGNDGPEARSVSVLLPFTFRNKAKLLTLFGERDPSSLGHAGAGKMLDDVWVYDIYEEWWTKIPTAGDDGVPDPRGWFDADVVEGTHGPSVVVHGGLGEDNERLGDIWLMSFPH</sequence>
<evidence type="ECO:0000256" key="1">
    <source>
        <dbReference type="ARBA" id="ARBA00022737"/>
    </source>
</evidence>
<reference evidence="3" key="1">
    <citation type="journal article" date="2020" name="Stud. Mycol.">
        <title>101 Dothideomycetes genomes: a test case for predicting lifestyles and emergence of pathogens.</title>
        <authorList>
            <person name="Haridas S."/>
            <person name="Albert R."/>
            <person name="Binder M."/>
            <person name="Bloem J."/>
            <person name="Labutti K."/>
            <person name="Salamov A."/>
            <person name="Andreopoulos B."/>
            <person name="Baker S."/>
            <person name="Barry K."/>
            <person name="Bills G."/>
            <person name="Bluhm B."/>
            <person name="Cannon C."/>
            <person name="Castanera R."/>
            <person name="Culley D."/>
            <person name="Daum C."/>
            <person name="Ezra D."/>
            <person name="Gonzalez J."/>
            <person name="Henrissat B."/>
            <person name="Kuo A."/>
            <person name="Liang C."/>
            <person name="Lipzen A."/>
            <person name="Lutzoni F."/>
            <person name="Magnuson J."/>
            <person name="Mondo S."/>
            <person name="Nolan M."/>
            <person name="Ohm R."/>
            <person name="Pangilinan J."/>
            <person name="Park H.-J."/>
            <person name="Ramirez L."/>
            <person name="Alfaro M."/>
            <person name="Sun H."/>
            <person name="Tritt A."/>
            <person name="Yoshinaga Y."/>
            <person name="Zwiers L.-H."/>
            <person name="Turgeon B."/>
            <person name="Goodwin S."/>
            <person name="Spatafora J."/>
            <person name="Crous P."/>
            <person name="Grigoriev I."/>
        </authorList>
    </citation>
    <scope>NUCLEOTIDE SEQUENCE</scope>
    <source>
        <strain evidence="3">CBS 122681</strain>
    </source>
</reference>
<evidence type="ECO:0000313" key="3">
    <source>
        <dbReference type="EMBL" id="KAF2648263.1"/>
    </source>
</evidence>
<keyword evidence="2" id="KW-0408">Iron</keyword>
<organism evidence="3 4">
    <name type="scientific">Lophiostoma macrostomum CBS 122681</name>
    <dbReference type="NCBI Taxonomy" id="1314788"/>
    <lineage>
        <taxon>Eukaryota</taxon>
        <taxon>Fungi</taxon>
        <taxon>Dikarya</taxon>
        <taxon>Ascomycota</taxon>
        <taxon>Pezizomycotina</taxon>
        <taxon>Dothideomycetes</taxon>
        <taxon>Pleosporomycetidae</taxon>
        <taxon>Pleosporales</taxon>
        <taxon>Lophiostomataceae</taxon>
        <taxon>Lophiostoma</taxon>
    </lineage>
</organism>
<evidence type="ECO:0000313" key="4">
    <source>
        <dbReference type="Proteomes" id="UP000799324"/>
    </source>
</evidence>
<name>A0A6A6SNS7_9PLEO</name>
<dbReference type="PANTHER" id="PTHR47435">
    <property type="entry name" value="KELCH REPEAT PROTEIN (AFU_ORTHOLOGUE AFUA_5G12780)"/>
    <property type="match status" value="1"/>
</dbReference>
<protein>
    <submittedName>
        <fullName evidence="3">Galactose oxidase</fullName>
    </submittedName>
</protein>
<dbReference type="EMBL" id="MU004548">
    <property type="protein sequence ID" value="KAF2648263.1"/>
    <property type="molecule type" value="Genomic_DNA"/>
</dbReference>
<keyword evidence="4" id="KW-1185">Reference proteome</keyword>
<dbReference type="Pfam" id="PF24681">
    <property type="entry name" value="Kelch_KLHDC2_KLHL20_DRC7"/>
    <property type="match status" value="1"/>
</dbReference>
<keyword evidence="1" id="KW-0677">Repeat</keyword>
<gene>
    <name evidence="3" type="ORF">K491DRAFT_699053</name>
</gene>
<evidence type="ECO:0000256" key="2">
    <source>
        <dbReference type="ARBA" id="ARBA00023004"/>
    </source>
</evidence>